<reference evidence="3" key="1">
    <citation type="journal article" date="2019" name="Int. J. Syst. Evol. Microbiol.">
        <title>The Global Catalogue of Microorganisms (GCM) 10K type strain sequencing project: providing services to taxonomists for standard genome sequencing and annotation.</title>
        <authorList>
            <consortium name="The Broad Institute Genomics Platform"/>
            <consortium name="The Broad Institute Genome Sequencing Center for Infectious Disease"/>
            <person name="Wu L."/>
            <person name="Ma J."/>
        </authorList>
    </citation>
    <scope>NUCLEOTIDE SEQUENCE [LARGE SCALE GENOMIC DNA]</scope>
    <source>
        <strain evidence="3">NBRC 110608</strain>
    </source>
</reference>
<organism evidence="2 3">
    <name type="scientific">Barrientosiimonas endolithica</name>
    <dbReference type="NCBI Taxonomy" id="1535208"/>
    <lineage>
        <taxon>Bacteria</taxon>
        <taxon>Bacillati</taxon>
        <taxon>Actinomycetota</taxon>
        <taxon>Actinomycetes</taxon>
        <taxon>Micrococcales</taxon>
        <taxon>Dermacoccaceae</taxon>
        <taxon>Barrientosiimonas</taxon>
    </lineage>
</organism>
<evidence type="ECO:0000313" key="3">
    <source>
        <dbReference type="Proteomes" id="UP001321421"/>
    </source>
</evidence>
<protein>
    <submittedName>
        <fullName evidence="2">Uncharacterized protein</fullName>
    </submittedName>
</protein>
<feature type="compositionally biased region" description="Polar residues" evidence="1">
    <location>
        <begin position="70"/>
        <end position="79"/>
    </location>
</feature>
<name>A0ABN6YMS4_9MICO</name>
<feature type="compositionally biased region" description="Low complexity" evidence="1">
    <location>
        <begin position="55"/>
        <end position="65"/>
    </location>
</feature>
<dbReference type="EMBL" id="AP027735">
    <property type="protein sequence ID" value="BDZ58316.1"/>
    <property type="molecule type" value="Genomic_DNA"/>
</dbReference>
<evidence type="ECO:0000313" key="2">
    <source>
        <dbReference type="EMBL" id="BDZ58316.1"/>
    </source>
</evidence>
<feature type="region of interest" description="Disordered" evidence="1">
    <location>
        <begin position="55"/>
        <end position="79"/>
    </location>
</feature>
<feature type="region of interest" description="Disordered" evidence="1">
    <location>
        <begin position="1"/>
        <end position="25"/>
    </location>
</feature>
<evidence type="ECO:0000256" key="1">
    <source>
        <dbReference type="SAM" id="MobiDB-lite"/>
    </source>
</evidence>
<dbReference type="Proteomes" id="UP001321421">
    <property type="component" value="Chromosome"/>
</dbReference>
<keyword evidence="3" id="KW-1185">Reference proteome</keyword>
<proteinExistence type="predicted"/>
<accession>A0ABN6YMS4</accession>
<sequence length="79" mass="8204">MSGADQVSGPRGETPGEGPLADVIDPRPVRSHELVHEGIVWSLVRDEVDLGESGVVTRSSSTTRGPSAAWRSTTGSGCC</sequence>
<gene>
    <name evidence="2" type="ORF">GCM10025872_19730</name>
</gene>